<reference evidence="2" key="1">
    <citation type="submission" date="2015-11" db="EMBL/GenBank/DDBJ databases">
        <title>De novo transcriptome assembly of four potential Pierce s Disease insect vectors from Arizona vineyards.</title>
        <authorList>
            <person name="Tassone E.E."/>
        </authorList>
    </citation>
    <scope>NUCLEOTIDE SEQUENCE</scope>
</reference>
<accession>A0A1B6GV22</accession>
<proteinExistence type="predicted"/>
<gene>
    <name evidence="2" type="ORF">g.43933</name>
</gene>
<feature type="compositionally biased region" description="Polar residues" evidence="1">
    <location>
        <begin position="47"/>
        <end position="76"/>
    </location>
</feature>
<feature type="compositionally biased region" description="Basic residues" evidence="1">
    <location>
        <begin position="80"/>
        <end position="89"/>
    </location>
</feature>
<protein>
    <submittedName>
        <fullName evidence="2">Uncharacterized protein</fullName>
    </submittedName>
</protein>
<organism evidence="2">
    <name type="scientific">Cuerna arida</name>
    <dbReference type="NCBI Taxonomy" id="1464854"/>
    <lineage>
        <taxon>Eukaryota</taxon>
        <taxon>Metazoa</taxon>
        <taxon>Ecdysozoa</taxon>
        <taxon>Arthropoda</taxon>
        <taxon>Hexapoda</taxon>
        <taxon>Insecta</taxon>
        <taxon>Pterygota</taxon>
        <taxon>Neoptera</taxon>
        <taxon>Paraneoptera</taxon>
        <taxon>Hemiptera</taxon>
        <taxon>Auchenorrhyncha</taxon>
        <taxon>Membracoidea</taxon>
        <taxon>Cicadellidae</taxon>
        <taxon>Cicadellinae</taxon>
        <taxon>Proconiini</taxon>
        <taxon>Cuerna</taxon>
    </lineage>
</organism>
<dbReference type="EMBL" id="GECZ01003512">
    <property type="protein sequence ID" value="JAS66257.1"/>
    <property type="molecule type" value="Transcribed_RNA"/>
</dbReference>
<evidence type="ECO:0000256" key="1">
    <source>
        <dbReference type="SAM" id="MobiDB-lite"/>
    </source>
</evidence>
<feature type="non-terminal residue" evidence="2">
    <location>
        <position position="106"/>
    </location>
</feature>
<sequence>MAIGMYPIPVPDQAVIDKIFQKPANNYVSKFQHRLFPYLSSSHHSSNFLSIPGSGTATSSSQMSNISYNQFATTSPSSSKHSKHSKHSSSRKDTSETLNQLRAKKP</sequence>
<feature type="region of interest" description="Disordered" evidence="1">
    <location>
        <begin position="42"/>
        <end position="106"/>
    </location>
</feature>
<dbReference type="AlphaFoldDB" id="A0A1B6GV22"/>
<evidence type="ECO:0000313" key="2">
    <source>
        <dbReference type="EMBL" id="JAS66257.1"/>
    </source>
</evidence>
<name>A0A1B6GV22_9HEMI</name>